<organism evidence="3 4">
    <name type="scientific">Riccia sorocarpa</name>
    <dbReference type="NCBI Taxonomy" id="122646"/>
    <lineage>
        <taxon>Eukaryota</taxon>
        <taxon>Viridiplantae</taxon>
        <taxon>Streptophyta</taxon>
        <taxon>Embryophyta</taxon>
        <taxon>Marchantiophyta</taxon>
        <taxon>Marchantiopsida</taxon>
        <taxon>Marchantiidae</taxon>
        <taxon>Marchantiales</taxon>
        <taxon>Ricciaceae</taxon>
        <taxon>Riccia</taxon>
    </lineage>
</organism>
<accession>A0ABD3GD63</accession>
<dbReference type="InterPro" id="IPR018849">
    <property type="entry name" value="Urb2/Npa2_C"/>
</dbReference>
<feature type="region of interest" description="Disordered" evidence="1">
    <location>
        <begin position="205"/>
        <end position="290"/>
    </location>
</feature>
<proteinExistence type="predicted"/>
<evidence type="ECO:0000259" key="2">
    <source>
        <dbReference type="Pfam" id="PF10441"/>
    </source>
</evidence>
<feature type="compositionally biased region" description="Polar residues" evidence="1">
    <location>
        <begin position="208"/>
        <end position="222"/>
    </location>
</feature>
<dbReference type="AlphaFoldDB" id="A0ABD3GD63"/>
<feature type="domain" description="Nucleolar 27S pre-rRNA processing Urb2/Npa2 C-terminal" evidence="2">
    <location>
        <begin position="535"/>
        <end position="704"/>
    </location>
</feature>
<dbReference type="Proteomes" id="UP001633002">
    <property type="component" value="Unassembled WGS sequence"/>
</dbReference>
<feature type="compositionally biased region" description="Low complexity" evidence="1">
    <location>
        <begin position="281"/>
        <end position="290"/>
    </location>
</feature>
<evidence type="ECO:0000256" key="1">
    <source>
        <dbReference type="SAM" id="MobiDB-lite"/>
    </source>
</evidence>
<reference evidence="3 4" key="1">
    <citation type="submission" date="2024-09" db="EMBL/GenBank/DDBJ databases">
        <title>Chromosome-scale assembly of Riccia sorocarpa.</title>
        <authorList>
            <person name="Paukszto L."/>
        </authorList>
    </citation>
    <scope>NUCLEOTIDE SEQUENCE [LARGE SCALE GENOMIC DNA]</scope>
    <source>
        <strain evidence="3">LP-2024</strain>
        <tissue evidence="3">Aerial parts of the thallus</tissue>
    </source>
</reference>
<dbReference type="PANTHER" id="PTHR15682">
    <property type="entry name" value="UNHEALTHY RIBOSOME BIOGENESIS PROTEIN 2 HOMOLOG"/>
    <property type="match status" value="1"/>
</dbReference>
<dbReference type="PANTHER" id="PTHR15682:SF2">
    <property type="entry name" value="UNHEALTHY RIBOSOME BIOGENESIS PROTEIN 2 HOMOLOG"/>
    <property type="match status" value="1"/>
</dbReference>
<dbReference type="EMBL" id="JBJQOH010000008">
    <property type="protein sequence ID" value="KAL3677132.1"/>
    <property type="molecule type" value="Genomic_DNA"/>
</dbReference>
<gene>
    <name evidence="3" type="ORF">R1sor_027080</name>
</gene>
<sequence length="737" mass="80096">MRWRQRKLAAKSRLQIAPMFCCPYTPSDIVGHSSLSDEEKLNKLYAGQNLLHIALERTAALVTYIYTGSLQLGVGANSLNPRLSVSSVASKVVTVLTTDGNDAVNLGSLSSVKDLVRSEGVKIDELLDKPAEAGQTSSSHRPQVAECRSLGDIKSWFSGLVSATSVSSYMWSLVSSLEQSVKKGLKKEIDPNFQWTALEAEEGKDSAVCTQASQGNDLNQKNGDPEESDEDDFEKTADLIHPATGDKTNEFEEEEEDEDDEAEPQDAELLLKEEDQEKVMDTSSSIAEDSSDNSVTQVAALEFLFETRSIGKCEIIGELYLAAAVVLRLVEVNLQYTVTWWGRPSWSRLLDSVPGRKADSFRAEAEGIAEYTLRETVISSLRSLLKTASRYHSILALQAISRVVVGASEVPRLATGLEIGGSENGKVGRGVIAGVESLAIALEAVSGAKRLGLLAHHFKEFAGAIFSLIERTAGPKLFIMKHGTSSRFENNASMVESEPVLLRCIQILTSSGSPRNKLLPSSLTRNGSGAKHEEEECSSVVKIGSDVGVELYVACCRLLCSLIRHRRRESGHCIALLGDSARVLLNCLGVTYWPLADESARAWSTKMATYCASWLRRISEELSEHKETLGKYCCHMLSNYLSVLAGYGPVGVGLSGEVEAALRPGAYALIDACSANDLQQLHASLGEGPRRNALLALRREYTTVKIHGEGLGFQSVTKSWELLEIEPVRGVVSHIGV</sequence>
<keyword evidence="4" id="KW-1185">Reference proteome</keyword>
<evidence type="ECO:0000313" key="3">
    <source>
        <dbReference type="EMBL" id="KAL3677132.1"/>
    </source>
</evidence>
<comment type="caution">
    <text evidence="3">The sequence shown here is derived from an EMBL/GenBank/DDBJ whole genome shotgun (WGS) entry which is preliminary data.</text>
</comment>
<evidence type="ECO:0000313" key="4">
    <source>
        <dbReference type="Proteomes" id="UP001633002"/>
    </source>
</evidence>
<dbReference type="InterPro" id="IPR052609">
    <property type="entry name" value="Ribosome_Biogenesis_Reg"/>
</dbReference>
<feature type="compositionally biased region" description="Basic and acidic residues" evidence="1">
    <location>
        <begin position="269"/>
        <end position="280"/>
    </location>
</feature>
<protein>
    <recommendedName>
        <fullName evidence="2">Nucleolar 27S pre-rRNA processing Urb2/Npa2 C-terminal domain-containing protein</fullName>
    </recommendedName>
</protein>
<dbReference type="Pfam" id="PF10441">
    <property type="entry name" value="Urb2"/>
    <property type="match status" value="1"/>
</dbReference>
<name>A0ABD3GD63_9MARC</name>
<feature type="compositionally biased region" description="Acidic residues" evidence="1">
    <location>
        <begin position="251"/>
        <end position="266"/>
    </location>
</feature>